<keyword evidence="3" id="KW-0560">Oxidoreductase</keyword>
<dbReference type="AlphaFoldDB" id="A0A9W9K1Q6"/>
<dbReference type="EMBL" id="JAPQKI010000009">
    <property type="protein sequence ID" value="KAJ5089446.1"/>
    <property type="molecule type" value="Genomic_DNA"/>
</dbReference>
<dbReference type="Proteomes" id="UP001149074">
    <property type="component" value="Unassembled WGS sequence"/>
</dbReference>
<dbReference type="OrthoDB" id="5840532at2759"/>
<evidence type="ECO:0000256" key="3">
    <source>
        <dbReference type="ARBA" id="ARBA00023002"/>
    </source>
</evidence>
<evidence type="ECO:0000313" key="5">
    <source>
        <dbReference type="Proteomes" id="UP001149074"/>
    </source>
</evidence>
<comment type="similarity">
    <text evidence="1">Belongs to the short-chain dehydrogenases/reductases (SDR) family.</text>
</comment>
<dbReference type="PRINTS" id="PR00080">
    <property type="entry name" value="SDRFAMILY"/>
</dbReference>
<evidence type="ECO:0000256" key="2">
    <source>
        <dbReference type="ARBA" id="ARBA00022857"/>
    </source>
</evidence>
<evidence type="ECO:0000313" key="4">
    <source>
        <dbReference type="EMBL" id="KAJ5089446.1"/>
    </source>
</evidence>
<name>A0A9W9K1Q6_9EURO</name>
<dbReference type="PANTHER" id="PTHR24321:SF12">
    <property type="entry name" value="SHORT-CHAIN DEHYDROGENASE_REDUCTASE FAMILY, PUTATIVE (AFU_ORTHOLOGUE AFUA_5G14340)-RELATED"/>
    <property type="match status" value="1"/>
</dbReference>
<keyword evidence="5" id="KW-1185">Reference proteome</keyword>
<dbReference type="PANTHER" id="PTHR24321">
    <property type="entry name" value="DEHYDROGENASES, SHORT CHAIN"/>
    <property type="match status" value="1"/>
</dbReference>
<dbReference type="Pfam" id="PF13561">
    <property type="entry name" value="adh_short_C2"/>
    <property type="match status" value="1"/>
</dbReference>
<dbReference type="FunFam" id="3.40.50.720:FF:000084">
    <property type="entry name" value="Short-chain dehydrogenase reductase"/>
    <property type="match status" value="1"/>
</dbReference>
<gene>
    <name evidence="4" type="ORF">N7532_008130</name>
</gene>
<comment type="caution">
    <text evidence="4">The sequence shown here is derived from an EMBL/GenBank/DDBJ whole genome shotgun (WGS) entry which is preliminary data.</text>
</comment>
<proteinExistence type="inferred from homology"/>
<dbReference type="GeneID" id="81359601"/>
<dbReference type="PRINTS" id="PR00081">
    <property type="entry name" value="GDHRDH"/>
</dbReference>
<dbReference type="GO" id="GO:0016491">
    <property type="term" value="F:oxidoreductase activity"/>
    <property type="evidence" value="ECO:0007669"/>
    <property type="project" value="UniProtKB-KW"/>
</dbReference>
<keyword evidence="2" id="KW-0521">NADP</keyword>
<protein>
    <submittedName>
        <fullName evidence="4">Uncharacterized protein</fullName>
    </submittedName>
</protein>
<evidence type="ECO:0000256" key="1">
    <source>
        <dbReference type="ARBA" id="ARBA00006484"/>
    </source>
</evidence>
<dbReference type="InterPro" id="IPR002347">
    <property type="entry name" value="SDR_fam"/>
</dbReference>
<accession>A0A9W9K1Q6</accession>
<reference evidence="4" key="1">
    <citation type="submission" date="2022-11" db="EMBL/GenBank/DDBJ databases">
        <authorList>
            <person name="Petersen C."/>
        </authorList>
    </citation>
    <scope>NUCLEOTIDE SEQUENCE</scope>
    <source>
        <strain evidence="4">IBT 30761</strain>
    </source>
</reference>
<dbReference type="RefSeq" id="XP_056471428.1">
    <property type="nucleotide sequence ID" value="XM_056620622.1"/>
</dbReference>
<dbReference type="InterPro" id="IPR036291">
    <property type="entry name" value="NAD(P)-bd_dom_sf"/>
</dbReference>
<dbReference type="SUPFAM" id="SSF51735">
    <property type="entry name" value="NAD(P)-binding Rossmann-fold domains"/>
    <property type="match status" value="1"/>
</dbReference>
<sequence>MLGLRGSAFITGAGSGIGRGVALAFARYGVNRLALLDHKASSLEGTRNQLKIDFPETEIAILPADVTDEVSIQEAVRQATGQFRRIDYGINCAGIGGSRDPTHEMALEDWKRVIDINLTGVWICQKHLLQQMLKQDSRSDREGRGVIVNIASMYGLSSPPPAVGVSAYTASKHGVMGLTKTDAKVYARKGIRINAICPGYVHTPLIGKAIESGSMDKEFERTPAGRAGTVEEIADSIAFIASPMSSFTYGTGMTVDGAYSI</sequence>
<reference evidence="4" key="2">
    <citation type="journal article" date="2023" name="IMA Fungus">
        <title>Comparative genomic study of the Penicillium genus elucidates a diverse pangenome and 15 lateral gene transfer events.</title>
        <authorList>
            <person name="Petersen C."/>
            <person name="Sorensen T."/>
            <person name="Nielsen M.R."/>
            <person name="Sondergaard T.E."/>
            <person name="Sorensen J.L."/>
            <person name="Fitzpatrick D.A."/>
            <person name="Frisvad J.C."/>
            <person name="Nielsen K.L."/>
        </authorList>
    </citation>
    <scope>NUCLEOTIDE SEQUENCE</scope>
    <source>
        <strain evidence="4">IBT 30761</strain>
    </source>
</reference>
<dbReference type="Gene3D" id="3.40.50.720">
    <property type="entry name" value="NAD(P)-binding Rossmann-like Domain"/>
    <property type="match status" value="1"/>
</dbReference>
<organism evidence="4 5">
    <name type="scientific">Penicillium argentinense</name>
    <dbReference type="NCBI Taxonomy" id="1131581"/>
    <lineage>
        <taxon>Eukaryota</taxon>
        <taxon>Fungi</taxon>
        <taxon>Dikarya</taxon>
        <taxon>Ascomycota</taxon>
        <taxon>Pezizomycotina</taxon>
        <taxon>Eurotiomycetes</taxon>
        <taxon>Eurotiomycetidae</taxon>
        <taxon>Eurotiales</taxon>
        <taxon>Aspergillaceae</taxon>
        <taxon>Penicillium</taxon>
    </lineage>
</organism>
<dbReference type="CDD" id="cd05233">
    <property type="entry name" value="SDR_c"/>
    <property type="match status" value="1"/>
</dbReference>